<dbReference type="AlphaFoldDB" id="A0A859FAG6"/>
<proteinExistence type="predicted"/>
<name>A0A859FAG6_9BACI</name>
<evidence type="ECO:0000256" key="1">
    <source>
        <dbReference type="ARBA" id="ARBA00022679"/>
    </source>
</evidence>
<organism evidence="4 5">
    <name type="scientific">Paenalkalicoccus suaedae</name>
    <dbReference type="NCBI Taxonomy" id="2592382"/>
    <lineage>
        <taxon>Bacteria</taxon>
        <taxon>Bacillati</taxon>
        <taxon>Bacillota</taxon>
        <taxon>Bacilli</taxon>
        <taxon>Bacillales</taxon>
        <taxon>Bacillaceae</taxon>
        <taxon>Paenalkalicoccus</taxon>
    </lineage>
</organism>
<keyword evidence="1 4" id="KW-0808">Transferase</keyword>
<keyword evidence="2" id="KW-0012">Acyltransferase</keyword>
<dbReference type="InterPro" id="IPR000182">
    <property type="entry name" value="GNAT_dom"/>
</dbReference>
<dbReference type="Proteomes" id="UP000318138">
    <property type="component" value="Chromosome"/>
</dbReference>
<dbReference type="PROSITE" id="PS51186">
    <property type="entry name" value="GNAT"/>
    <property type="match status" value="1"/>
</dbReference>
<accession>A0A859FAG6</accession>
<dbReference type="InterPro" id="IPR050832">
    <property type="entry name" value="Bact_Acetyltransf"/>
</dbReference>
<dbReference type="PANTHER" id="PTHR43877">
    <property type="entry name" value="AMINOALKYLPHOSPHONATE N-ACETYLTRANSFERASE-RELATED-RELATED"/>
    <property type="match status" value="1"/>
</dbReference>
<dbReference type="Pfam" id="PF00583">
    <property type="entry name" value="Acetyltransf_1"/>
    <property type="match status" value="1"/>
</dbReference>
<evidence type="ECO:0000256" key="2">
    <source>
        <dbReference type="ARBA" id="ARBA00023315"/>
    </source>
</evidence>
<dbReference type="GO" id="GO:0016747">
    <property type="term" value="F:acyltransferase activity, transferring groups other than amino-acyl groups"/>
    <property type="evidence" value="ECO:0007669"/>
    <property type="project" value="InterPro"/>
</dbReference>
<feature type="domain" description="N-acetyltransferase" evidence="3">
    <location>
        <begin position="12"/>
        <end position="177"/>
    </location>
</feature>
<evidence type="ECO:0000313" key="4">
    <source>
        <dbReference type="EMBL" id="QKS69927.1"/>
    </source>
</evidence>
<evidence type="ECO:0000313" key="5">
    <source>
        <dbReference type="Proteomes" id="UP000318138"/>
    </source>
</evidence>
<protein>
    <submittedName>
        <fullName evidence="4">GNAT family N-acetyltransferase</fullName>
    </submittedName>
</protein>
<dbReference type="EMBL" id="CP041372">
    <property type="protein sequence ID" value="QKS69927.1"/>
    <property type="molecule type" value="Genomic_DNA"/>
</dbReference>
<dbReference type="SUPFAM" id="SSF55729">
    <property type="entry name" value="Acyl-CoA N-acyltransferases (Nat)"/>
    <property type="match status" value="1"/>
</dbReference>
<keyword evidence="5" id="KW-1185">Reference proteome</keyword>
<dbReference type="Gene3D" id="3.40.630.30">
    <property type="match status" value="1"/>
</dbReference>
<sequence length="177" mass="19991">MKAFQSKLGLSYIVREAKVSDSEAILPITEHVLKEGFGVSTPEEFHGDVEVEREWIKGYIEGEHHNRLFVAEHEGELMGLINFDCPNKAKLRHQGSFGMSVATKWRGQGVGEALLVTLLEFASEHASIDTVRLDVLATNERAIRLYEKLGFVHEGRRVRFVKTEAGYEDLLLMAKHV</sequence>
<dbReference type="KEGG" id="psua:FLK61_24410"/>
<evidence type="ECO:0000259" key="3">
    <source>
        <dbReference type="PROSITE" id="PS51186"/>
    </source>
</evidence>
<dbReference type="RefSeq" id="WP_176007971.1">
    <property type="nucleotide sequence ID" value="NZ_CP041372.2"/>
</dbReference>
<dbReference type="InterPro" id="IPR016181">
    <property type="entry name" value="Acyl_CoA_acyltransferase"/>
</dbReference>
<dbReference type="CDD" id="cd04301">
    <property type="entry name" value="NAT_SF"/>
    <property type="match status" value="1"/>
</dbReference>
<dbReference type="PANTHER" id="PTHR43877:SF2">
    <property type="entry name" value="AMINOALKYLPHOSPHONATE N-ACETYLTRANSFERASE-RELATED"/>
    <property type="match status" value="1"/>
</dbReference>
<reference evidence="5" key="1">
    <citation type="submission" date="2019-07" db="EMBL/GenBank/DDBJ databases">
        <title>Bacillus alkalisoli sp. nov. isolated from saline soil.</title>
        <authorList>
            <person name="Sun J.-Q."/>
            <person name="Xu L."/>
        </authorList>
    </citation>
    <scope>NUCLEOTIDE SEQUENCE [LARGE SCALE GENOMIC DNA]</scope>
    <source>
        <strain evidence="5">M4U3P1</strain>
    </source>
</reference>
<gene>
    <name evidence="4" type="ORF">FLK61_24410</name>
</gene>